<proteinExistence type="predicted"/>
<sequence>MDEALWLYTSAVPGAFRAPNTPCWTAPADALPERVWNKGRPTPSSAAGEDADKDASEMADELMDDLAGEKADDPRAMGALALSVFSSQLSMAFPSLNYQMFMTYIQYAEHEIGADIALHRCSMTRKTNGKALWRRNHAP</sequence>
<organism evidence="2 3">
    <name type="scientific">Thiomonas delicata</name>
    <name type="common">Thiomonas cuprina</name>
    <dbReference type="NCBI Taxonomy" id="364030"/>
    <lineage>
        <taxon>Bacteria</taxon>
        <taxon>Pseudomonadati</taxon>
        <taxon>Pseudomonadota</taxon>
        <taxon>Betaproteobacteria</taxon>
        <taxon>Burkholderiales</taxon>
        <taxon>Thiomonas</taxon>
    </lineage>
</organism>
<evidence type="ECO:0000313" key="3">
    <source>
        <dbReference type="Proteomes" id="UP000214566"/>
    </source>
</evidence>
<evidence type="ECO:0000313" key="2">
    <source>
        <dbReference type="EMBL" id="SBP87843.1"/>
    </source>
</evidence>
<feature type="compositionally biased region" description="Acidic residues" evidence="1">
    <location>
        <begin position="49"/>
        <end position="58"/>
    </location>
</feature>
<feature type="region of interest" description="Disordered" evidence="1">
    <location>
        <begin position="34"/>
        <end position="58"/>
    </location>
</feature>
<name>A0A238D3K9_THIDL</name>
<evidence type="ECO:0000256" key="1">
    <source>
        <dbReference type="SAM" id="MobiDB-lite"/>
    </source>
</evidence>
<dbReference type="Proteomes" id="UP000214566">
    <property type="component" value="Unassembled WGS sequence"/>
</dbReference>
<keyword evidence="3" id="KW-1185">Reference proteome</keyword>
<dbReference type="AlphaFoldDB" id="A0A238D3K9"/>
<dbReference type="EMBL" id="FLMQ01000055">
    <property type="protein sequence ID" value="SBP87843.1"/>
    <property type="molecule type" value="Genomic_DNA"/>
</dbReference>
<gene>
    <name evidence="2" type="ORF">THIARS_60556</name>
</gene>
<reference evidence="2 3" key="1">
    <citation type="submission" date="2016-06" db="EMBL/GenBank/DDBJ databases">
        <authorList>
            <person name="Kjaerup R.B."/>
            <person name="Dalgaard T.S."/>
            <person name="Juul-Madsen H.R."/>
        </authorList>
    </citation>
    <scope>NUCLEOTIDE SEQUENCE [LARGE SCALE GENOMIC DNA]</scope>
    <source>
        <strain evidence="2 3">DSM 16361</strain>
    </source>
</reference>
<accession>A0A238D3K9</accession>
<protein>
    <submittedName>
        <fullName evidence="2">Uncharacterized protein</fullName>
    </submittedName>
</protein>